<proteinExistence type="inferred from homology"/>
<feature type="transmembrane region" description="Helical" evidence="8">
    <location>
        <begin position="571"/>
        <end position="598"/>
    </location>
</feature>
<evidence type="ECO:0000256" key="1">
    <source>
        <dbReference type="ARBA" id="ARBA00004651"/>
    </source>
</evidence>
<dbReference type="EMBL" id="JAEMHL010000001">
    <property type="protein sequence ID" value="MBJ6748755.1"/>
    <property type="molecule type" value="Genomic_DNA"/>
</dbReference>
<feature type="transmembrane region" description="Helical" evidence="8">
    <location>
        <begin position="238"/>
        <end position="256"/>
    </location>
</feature>
<evidence type="ECO:0000313" key="10">
    <source>
        <dbReference type="Proteomes" id="UP000614714"/>
    </source>
</evidence>
<evidence type="ECO:0000256" key="2">
    <source>
        <dbReference type="ARBA" id="ARBA00008929"/>
    </source>
</evidence>
<feature type="transmembrane region" description="Helical" evidence="8">
    <location>
        <begin position="383"/>
        <end position="405"/>
    </location>
</feature>
<comment type="similarity">
    <text evidence="2">Belongs to the NrfD family.</text>
</comment>
<evidence type="ECO:0000256" key="5">
    <source>
        <dbReference type="ARBA" id="ARBA00022989"/>
    </source>
</evidence>
<feature type="transmembrane region" description="Helical" evidence="8">
    <location>
        <begin position="358"/>
        <end position="376"/>
    </location>
</feature>
<feature type="transmembrane region" description="Helical" evidence="8">
    <location>
        <begin position="536"/>
        <end position="559"/>
    </location>
</feature>
<sequence>MTWSESDPAGGQAPAEPVPFRQRRAPVPPSYGQINDDVLNAMEKPGFAFYLAVVSLAGLAGLGGLCLMYQTQAGMGVTGLNRPVGWAIYITNFVFWVGIAHSGTLISAILYLLRAKWRDAVSRSAEAMTIFAVMTAGLFPLIHLGRLWAAYYIVPYPSQRELWPNFVSPLVWDVLAVSTYLTVSLIFWYVGMIPDLAAARDRYRAQLGPIRLKSRLYRALSLGWSGSGSQWHHYGRSYLFFAALATPLVVSVHSVVSWDFAMSLLPGWHSAIFPPYFVAGAIHSGLAMVLTLLIPMRRLLHLERLVQMHHFEMLAKTIVLTATIVGYAYAVEAFIAWYSGDPVEWQNHKWLMFGPVAWMYWLCVICNVLVPWLFVFRRLRTHYLPLFVISLLVNVGMWYERLMIIYTAQAHDFLPHNFGRYLPTWVELTITAGSFGFFFLFFVLFTRGLPTVPLSELKGQIAEEELPPTEPCLHRVAQRLPQHRPTVLAVFSSAGSLVSAAKLCCDSGFEVMETFSPVKLEQLTEVLKLKKSPVRLITLAGAVAGLTGGFWLAGGTALVNSLIVGGKPPLSWIPFCVVSFEGTILIGSLANLFGLALLARLFRLETLPFYDPRFSRDKFGLLVSCGPDQVRQLQERLLPARPEEFHVHQ</sequence>
<evidence type="ECO:0000313" key="9">
    <source>
        <dbReference type="EMBL" id="MBJ6748755.1"/>
    </source>
</evidence>
<evidence type="ECO:0000256" key="7">
    <source>
        <dbReference type="SAM" id="MobiDB-lite"/>
    </source>
</evidence>
<feature type="transmembrane region" description="Helical" evidence="8">
    <location>
        <begin position="47"/>
        <end position="70"/>
    </location>
</feature>
<dbReference type="PANTHER" id="PTHR43044:SF2">
    <property type="entry name" value="POLYSULPHIDE REDUCTASE NRFD"/>
    <property type="match status" value="1"/>
</dbReference>
<keyword evidence="4 8" id="KW-0812">Transmembrane</keyword>
<feature type="region of interest" description="Disordered" evidence="7">
    <location>
        <begin position="1"/>
        <end position="24"/>
    </location>
</feature>
<accession>A0ABS0Y8Z1</accession>
<keyword evidence="3" id="KW-1003">Cell membrane</keyword>
<keyword evidence="6 8" id="KW-0472">Membrane</keyword>
<feature type="transmembrane region" description="Helical" evidence="8">
    <location>
        <begin position="90"/>
        <end position="113"/>
    </location>
</feature>
<dbReference type="Proteomes" id="UP000614714">
    <property type="component" value="Unassembled WGS sequence"/>
</dbReference>
<dbReference type="Pfam" id="PF03916">
    <property type="entry name" value="NrfD"/>
    <property type="match status" value="1"/>
</dbReference>
<organism evidence="9 10">
    <name type="scientific">Geomonas anaerohicana</name>
    <dbReference type="NCBI Taxonomy" id="2798583"/>
    <lineage>
        <taxon>Bacteria</taxon>
        <taxon>Pseudomonadati</taxon>
        <taxon>Thermodesulfobacteriota</taxon>
        <taxon>Desulfuromonadia</taxon>
        <taxon>Geobacterales</taxon>
        <taxon>Geobacteraceae</taxon>
        <taxon>Geomonas</taxon>
    </lineage>
</organism>
<reference evidence="9 10" key="1">
    <citation type="submission" date="2020-12" db="EMBL/GenBank/DDBJ databases">
        <title>Geomonas sp. Red421, isolated from paddy soil.</title>
        <authorList>
            <person name="Xu Z."/>
            <person name="Zhang Z."/>
            <person name="Masuda Y."/>
            <person name="Itoh H."/>
            <person name="Senoo K."/>
        </authorList>
    </citation>
    <scope>NUCLEOTIDE SEQUENCE [LARGE SCALE GENOMIC DNA]</scope>
    <source>
        <strain evidence="9 10">Red421</strain>
    </source>
</reference>
<feature type="transmembrane region" description="Helical" evidence="8">
    <location>
        <begin position="425"/>
        <end position="445"/>
    </location>
</feature>
<feature type="transmembrane region" description="Helical" evidence="8">
    <location>
        <begin position="317"/>
        <end position="338"/>
    </location>
</feature>
<dbReference type="InterPro" id="IPR021776">
    <property type="entry name" value="ActD"/>
</dbReference>
<dbReference type="PANTHER" id="PTHR43044">
    <property type="match status" value="1"/>
</dbReference>
<evidence type="ECO:0000256" key="6">
    <source>
        <dbReference type="ARBA" id="ARBA00023136"/>
    </source>
</evidence>
<dbReference type="Pfam" id="PF11821">
    <property type="entry name" value="ActD"/>
    <property type="match status" value="1"/>
</dbReference>
<evidence type="ECO:0000256" key="4">
    <source>
        <dbReference type="ARBA" id="ARBA00022692"/>
    </source>
</evidence>
<protein>
    <submittedName>
        <fullName evidence="9">DUF3341 domain-containing protein</fullName>
    </submittedName>
</protein>
<feature type="transmembrane region" description="Helical" evidence="8">
    <location>
        <begin position="276"/>
        <end position="296"/>
    </location>
</feature>
<name>A0ABS0Y8Z1_9BACT</name>
<comment type="caution">
    <text evidence="9">The sequence shown here is derived from an EMBL/GenBank/DDBJ whole genome shotgun (WGS) entry which is preliminary data.</text>
</comment>
<evidence type="ECO:0000256" key="8">
    <source>
        <dbReference type="SAM" id="Phobius"/>
    </source>
</evidence>
<keyword evidence="10" id="KW-1185">Reference proteome</keyword>
<feature type="transmembrane region" description="Helical" evidence="8">
    <location>
        <begin position="125"/>
        <end position="149"/>
    </location>
</feature>
<dbReference type="InterPro" id="IPR005614">
    <property type="entry name" value="NrfD-like"/>
</dbReference>
<keyword evidence="5 8" id="KW-1133">Transmembrane helix</keyword>
<feature type="transmembrane region" description="Helical" evidence="8">
    <location>
        <begin position="169"/>
        <end position="190"/>
    </location>
</feature>
<evidence type="ECO:0000256" key="3">
    <source>
        <dbReference type="ARBA" id="ARBA00022475"/>
    </source>
</evidence>
<gene>
    <name evidence="9" type="ORF">JFN91_00860</name>
</gene>
<comment type="subcellular location">
    <subcellularLocation>
        <location evidence="1">Cell membrane</location>
        <topology evidence="1">Multi-pass membrane protein</topology>
    </subcellularLocation>
</comment>